<dbReference type="STRING" id="1121097.GCA_000428125_01253"/>
<keyword evidence="1" id="KW-0732">Signal</keyword>
<accession>A0A069CZB5</accession>
<gene>
    <name evidence="2" type="ORF">JCM15093_625</name>
</gene>
<feature type="chain" id="PRO_5001662182" description="Permuted papain-like amidase YaeF/Yiix C92 family enzyme" evidence="1">
    <location>
        <begin position="24"/>
        <end position="207"/>
    </location>
</feature>
<keyword evidence="3" id="KW-1185">Reference proteome</keyword>
<dbReference type="PROSITE" id="PS51257">
    <property type="entry name" value="PROKAR_LIPOPROTEIN"/>
    <property type="match status" value="1"/>
</dbReference>
<reference evidence="2 3" key="1">
    <citation type="journal article" date="2015" name="Microbes Environ.">
        <title>Distribution and evolution of nitrogen fixation genes in the phylum bacteroidetes.</title>
        <authorList>
            <person name="Inoue J."/>
            <person name="Oshima K."/>
            <person name="Suda W."/>
            <person name="Sakamoto M."/>
            <person name="Iino T."/>
            <person name="Noda S."/>
            <person name="Hongoh Y."/>
            <person name="Hattori M."/>
            <person name="Ohkuma M."/>
        </authorList>
    </citation>
    <scope>NUCLEOTIDE SEQUENCE [LARGE SCALE GENOMIC DNA]</scope>
    <source>
        <strain evidence="2 3">JCM 15093</strain>
    </source>
</reference>
<protein>
    <recommendedName>
        <fullName evidence="4">Permuted papain-like amidase YaeF/Yiix C92 family enzyme</fullName>
    </recommendedName>
</protein>
<dbReference type="AlphaFoldDB" id="A0A069CZB5"/>
<dbReference type="OrthoDB" id="195541at2"/>
<dbReference type="InterPro" id="IPR038765">
    <property type="entry name" value="Papain-like_cys_pep_sf"/>
</dbReference>
<evidence type="ECO:0000256" key="1">
    <source>
        <dbReference type="SAM" id="SignalP"/>
    </source>
</evidence>
<dbReference type="RefSeq" id="WP_148297679.1">
    <property type="nucleotide sequence ID" value="NZ_BAJS01000002.1"/>
</dbReference>
<dbReference type="Pfam" id="PF05708">
    <property type="entry name" value="Peptidase_C92"/>
    <property type="match status" value="1"/>
</dbReference>
<feature type="signal peptide" evidence="1">
    <location>
        <begin position="1"/>
        <end position="23"/>
    </location>
</feature>
<sequence>MKQTIRALFMLVAISISCSVARAATPLRNGDLIFQESCRGTMNDAIKRVTTSISGYQFTHVGIVWIHQKDTFVVEATRPRVAITPLKEFLHPEAEKACPPVSVLARMKPRFQSLIPQAIEEARRLVGKDYDSAFILNNDMYYCSELIYEIFLKANQNVPVFTLNTMTFKAPGSKGFTPEWLSIIKSWGSLSPKVNRESTPEPCQKQM</sequence>
<dbReference type="PROSITE" id="PS00430">
    <property type="entry name" value="TONB_DEPENDENT_REC_1"/>
    <property type="match status" value="1"/>
</dbReference>
<name>A0A069CZB5_9BACE</name>
<proteinExistence type="predicted"/>
<comment type="caution">
    <text evidence="2">The sequence shown here is derived from an EMBL/GenBank/DDBJ whole genome shotgun (WGS) entry which is preliminary data.</text>
</comment>
<dbReference type="InterPro" id="IPR010916">
    <property type="entry name" value="TonB_box_CS"/>
</dbReference>
<dbReference type="SUPFAM" id="SSF54001">
    <property type="entry name" value="Cysteine proteinases"/>
    <property type="match status" value="1"/>
</dbReference>
<dbReference type="Proteomes" id="UP000027601">
    <property type="component" value="Unassembled WGS sequence"/>
</dbReference>
<evidence type="ECO:0000313" key="3">
    <source>
        <dbReference type="Proteomes" id="UP000027601"/>
    </source>
</evidence>
<evidence type="ECO:0008006" key="4">
    <source>
        <dbReference type="Google" id="ProtNLM"/>
    </source>
</evidence>
<dbReference type="InterPro" id="IPR024453">
    <property type="entry name" value="Peptidase_C92"/>
</dbReference>
<organism evidence="2 3">
    <name type="scientific">Bacteroides graminisolvens DSM 19988 = JCM 15093</name>
    <dbReference type="NCBI Taxonomy" id="1121097"/>
    <lineage>
        <taxon>Bacteria</taxon>
        <taxon>Pseudomonadati</taxon>
        <taxon>Bacteroidota</taxon>
        <taxon>Bacteroidia</taxon>
        <taxon>Bacteroidales</taxon>
        <taxon>Bacteroidaceae</taxon>
        <taxon>Bacteroides</taxon>
    </lineage>
</organism>
<dbReference type="eggNOG" id="COG0791">
    <property type="taxonomic scope" value="Bacteria"/>
</dbReference>
<dbReference type="EMBL" id="BAJS01000002">
    <property type="protein sequence ID" value="GAK35527.1"/>
    <property type="molecule type" value="Genomic_DNA"/>
</dbReference>
<evidence type="ECO:0000313" key="2">
    <source>
        <dbReference type="EMBL" id="GAK35527.1"/>
    </source>
</evidence>
<dbReference type="Gene3D" id="3.90.1720.10">
    <property type="entry name" value="endopeptidase domain like (from Nostoc punctiforme)"/>
    <property type="match status" value="1"/>
</dbReference>